<feature type="compositionally biased region" description="Gly residues" evidence="1">
    <location>
        <begin position="984"/>
        <end position="993"/>
    </location>
</feature>
<dbReference type="OrthoDB" id="2427554at2759"/>
<keyword evidence="2" id="KW-0472">Membrane</keyword>
<feature type="compositionally biased region" description="Polar residues" evidence="1">
    <location>
        <begin position="259"/>
        <end position="270"/>
    </location>
</feature>
<dbReference type="PANTHER" id="PTHR31605">
    <property type="entry name" value="GLYCEROL-3-PHOSPHATE O-ACYLTRANSFERASE 1"/>
    <property type="match status" value="1"/>
</dbReference>
<feature type="compositionally biased region" description="Basic and acidic residues" evidence="1">
    <location>
        <begin position="919"/>
        <end position="935"/>
    </location>
</feature>
<dbReference type="eggNOG" id="ENOG502QQ2N">
    <property type="taxonomic scope" value="Eukaryota"/>
</dbReference>
<feature type="compositionally biased region" description="Basic and acidic residues" evidence="1">
    <location>
        <begin position="1004"/>
        <end position="1019"/>
    </location>
</feature>
<dbReference type="GO" id="GO:0008654">
    <property type="term" value="P:phospholipid biosynthetic process"/>
    <property type="evidence" value="ECO:0007669"/>
    <property type="project" value="TreeGrafter"/>
</dbReference>
<dbReference type="InterPro" id="IPR052744">
    <property type="entry name" value="GPAT/DAPAT"/>
</dbReference>
<dbReference type="EMBL" id="FP929122">
    <property type="protein sequence ID" value="CBX94427.1"/>
    <property type="molecule type" value="Genomic_DNA"/>
</dbReference>
<accession>E4ZSP7</accession>
<gene>
    <name evidence="4" type="ORF">LEMA_P121910.1</name>
</gene>
<dbReference type="AlphaFoldDB" id="E4ZSP7"/>
<evidence type="ECO:0000256" key="1">
    <source>
        <dbReference type="SAM" id="MobiDB-lite"/>
    </source>
</evidence>
<organism evidence="5">
    <name type="scientific">Leptosphaeria maculans (strain JN3 / isolate v23.1.3 / race Av1-4-5-6-7-8)</name>
    <name type="common">Blackleg fungus</name>
    <name type="synonym">Phoma lingam</name>
    <dbReference type="NCBI Taxonomy" id="985895"/>
    <lineage>
        <taxon>Eukaryota</taxon>
        <taxon>Fungi</taxon>
        <taxon>Dikarya</taxon>
        <taxon>Ascomycota</taxon>
        <taxon>Pezizomycotina</taxon>
        <taxon>Dothideomycetes</taxon>
        <taxon>Pleosporomycetidae</taxon>
        <taxon>Pleosporales</taxon>
        <taxon>Pleosporineae</taxon>
        <taxon>Leptosphaeriaceae</taxon>
        <taxon>Plenodomus</taxon>
        <taxon>Plenodomus lingam/Leptosphaeria maculans species complex</taxon>
    </lineage>
</organism>
<dbReference type="PANTHER" id="PTHR31605:SF0">
    <property type="entry name" value="GLYCEROL-3-PHOSPHATE O-ACYLTRANSFERASE 1"/>
    <property type="match status" value="1"/>
</dbReference>
<dbReference type="InParanoid" id="E4ZSP7"/>
<dbReference type="InterPro" id="IPR002123">
    <property type="entry name" value="Plipid/glycerol_acylTrfase"/>
</dbReference>
<dbReference type="VEuPathDB" id="FungiDB:LEMA_P121910.1"/>
<feature type="region of interest" description="Disordered" evidence="1">
    <location>
        <begin position="259"/>
        <end position="284"/>
    </location>
</feature>
<evidence type="ECO:0000256" key="2">
    <source>
        <dbReference type="SAM" id="Phobius"/>
    </source>
</evidence>
<evidence type="ECO:0000313" key="4">
    <source>
        <dbReference type="EMBL" id="CBX94427.1"/>
    </source>
</evidence>
<keyword evidence="2" id="KW-0812">Transmembrane</keyword>
<protein>
    <recommendedName>
        <fullName evidence="3">Phospholipid/glycerol acyltransferase domain-containing protein</fullName>
    </recommendedName>
</protein>
<dbReference type="FunCoup" id="E4ZSP7">
    <property type="interactions" value="70"/>
</dbReference>
<dbReference type="OMA" id="YTHFKDD"/>
<feature type="domain" description="Phospholipid/glycerol acyltransferase" evidence="3">
    <location>
        <begin position="345"/>
        <end position="584"/>
    </location>
</feature>
<evidence type="ECO:0000259" key="3">
    <source>
        <dbReference type="SMART" id="SM00563"/>
    </source>
</evidence>
<keyword evidence="5" id="KW-1185">Reference proteome</keyword>
<feature type="transmembrane region" description="Helical" evidence="2">
    <location>
        <begin position="732"/>
        <end position="752"/>
    </location>
</feature>
<feature type="transmembrane region" description="Helical" evidence="2">
    <location>
        <begin position="783"/>
        <end position="805"/>
    </location>
</feature>
<sequence length="1055" mass="116477">MTPRPASHVSHVAIHLVIHRRSYLSLAYPLYPVLHSQVEPSYPAYRTPPAVVVPSLSSQKPEAAPIVVKTSSTPLEHVLFFVWLLQTQRNHDGLREAVLVLPSQCNYDCLRDASPLYSGFLGLFTFGLVGVNSCGPLCATSYQWQLVGYGTVPAAPPVSPPATPILVPSASNPVAPPAVNSTTGTPTSHCPLSTVHCPLSTVHRPPDFGSLTYPKSRPCKRLISDFYKIPCHGLMLQLQFLEHTRDTQDNWQEEIQQGTHASYNKSQVHQSSTPLLSSPPPESSLAAGQTVSMANQVDAKGKKVVVMNKYVYDAFLWTFSILVELFFREVHPRSSWKVPKEGPVIFVCAPHANQFVDPLMLMRVVKKESDRRIQFLIAEKSMKRKFVGTMASLTGVVPVGRAMDMTKPAQGKIYLPDPINDPCLLRGVGTNFEDEQFQIGGSIVLPKVDNKAATAEILEIIGPEEIRLKRPFNGGVAMQQLTGRNDMTEDGVFVDGAAEKKGIAEGYEGTNFGIAPKLNQTEVYDAVHAVLHNGGSVGIFPEGGSHDRTDLLPLKAGVAIMALGTLASKPDCKVQVIPVGMNYFHAHKFRSRAVIEFGTPIEVPMKLAEQFETKEGRRAAISEMLEIIKQGLLSVTVTTPDYDTLMVIQAVRRLYNTKGSKIPLPRIVELNRRLVRGYERYKDDPRIIELKKEVIAYNAKLKALGLRDHQVDYAKMHPIAAAGLFFYRLGKLLFLSILVLPGTLLFSLVFIATKIYSIKKAKEALAASNVKIQARDVMATWKLLVAMAVAPAAYAWYVCLGLLWYSRSNCSGYLPPGIPKRILIPGQLIVYVTVTYGALRFGEVAMDILKSLGPLWKMMNPFSSSELVKLQERRKELARRVNEIISELGPEMYDDFDSKRILQDPFTHDQHATQTARKSTADAREHDEAETHERYTYPASPGSANDIPRNESFHDLANQDIFSSRPQTPRKSRSRNASYANLMGAGGGAGGGFQLKPFSTVDKTLGEVKRRLTDGVSDRRRNRASGGGDAGWGDGGLASESEEEREGVEMARKKR</sequence>
<name>E4ZSP7_LEPMJ</name>
<dbReference type="GO" id="GO:0004366">
    <property type="term" value="F:glycerol-3-phosphate O-acyltransferase activity"/>
    <property type="evidence" value="ECO:0007669"/>
    <property type="project" value="TreeGrafter"/>
</dbReference>
<reference evidence="5" key="1">
    <citation type="journal article" date="2011" name="Nat. Commun.">
        <title>Effector diversification within compartments of the Leptosphaeria maculans genome affected by Repeat-Induced Point mutations.</title>
        <authorList>
            <person name="Rouxel T."/>
            <person name="Grandaubert J."/>
            <person name="Hane J.K."/>
            <person name="Hoede C."/>
            <person name="van de Wouw A.P."/>
            <person name="Couloux A."/>
            <person name="Dominguez V."/>
            <person name="Anthouard V."/>
            <person name="Bally P."/>
            <person name="Bourras S."/>
            <person name="Cozijnsen A.J."/>
            <person name="Ciuffetti L.M."/>
            <person name="Degrave A."/>
            <person name="Dilmaghani A."/>
            <person name="Duret L."/>
            <person name="Fudal I."/>
            <person name="Goodwin S.B."/>
            <person name="Gout L."/>
            <person name="Glaser N."/>
            <person name="Linglin J."/>
            <person name="Kema G.H.J."/>
            <person name="Lapalu N."/>
            <person name="Lawrence C.B."/>
            <person name="May K."/>
            <person name="Meyer M."/>
            <person name="Ollivier B."/>
            <person name="Poulain J."/>
            <person name="Schoch C.L."/>
            <person name="Simon A."/>
            <person name="Spatafora J.W."/>
            <person name="Stachowiak A."/>
            <person name="Turgeon B.G."/>
            <person name="Tyler B.M."/>
            <person name="Vincent D."/>
            <person name="Weissenbach J."/>
            <person name="Amselem J."/>
            <person name="Quesneville H."/>
            <person name="Oliver R.P."/>
            <person name="Wincker P."/>
            <person name="Balesdent M.-H."/>
            <person name="Howlett B.J."/>
        </authorList>
    </citation>
    <scope>NUCLEOTIDE SEQUENCE [LARGE SCALE GENOMIC DNA]</scope>
    <source>
        <strain evidence="5">JN3 / isolate v23.1.3 / race Av1-4-5-6-7-8</strain>
    </source>
</reference>
<dbReference type="SMART" id="SM00563">
    <property type="entry name" value="PlsC"/>
    <property type="match status" value="1"/>
</dbReference>
<dbReference type="GO" id="GO:0016287">
    <property type="term" value="F:glycerone-phosphate O-acyltransferase activity"/>
    <property type="evidence" value="ECO:0007669"/>
    <property type="project" value="TreeGrafter"/>
</dbReference>
<dbReference type="Proteomes" id="UP000002668">
    <property type="component" value="Genome"/>
</dbReference>
<dbReference type="SUPFAM" id="SSF69593">
    <property type="entry name" value="Glycerol-3-phosphate (1)-acyltransferase"/>
    <property type="match status" value="1"/>
</dbReference>
<proteinExistence type="predicted"/>
<dbReference type="HOGENOM" id="CLU_007860_1_0_1"/>
<feature type="region of interest" description="Disordered" evidence="1">
    <location>
        <begin position="907"/>
        <end position="1055"/>
    </location>
</feature>
<evidence type="ECO:0000313" key="5">
    <source>
        <dbReference type="Proteomes" id="UP000002668"/>
    </source>
</evidence>
<dbReference type="Pfam" id="PF01553">
    <property type="entry name" value="Acyltransferase"/>
    <property type="match status" value="2"/>
</dbReference>
<dbReference type="STRING" id="985895.E4ZSP7"/>
<keyword evidence="2" id="KW-1133">Transmembrane helix</keyword>
<feature type="compositionally biased region" description="Gly residues" evidence="1">
    <location>
        <begin position="1025"/>
        <end position="1036"/>
    </location>
</feature>